<evidence type="ECO:0000313" key="11">
    <source>
        <dbReference type="EMBL" id="SQB98469.1"/>
    </source>
</evidence>
<organism evidence="11 12">
    <name type="scientific">Helicobacter fennelliae</name>
    <dbReference type="NCBI Taxonomy" id="215"/>
    <lineage>
        <taxon>Bacteria</taxon>
        <taxon>Pseudomonadati</taxon>
        <taxon>Campylobacterota</taxon>
        <taxon>Epsilonproteobacteria</taxon>
        <taxon>Campylobacterales</taxon>
        <taxon>Helicobacteraceae</taxon>
        <taxon>Helicobacter</taxon>
    </lineage>
</organism>
<dbReference type="InterPro" id="IPR003594">
    <property type="entry name" value="HATPase_dom"/>
</dbReference>
<evidence type="ECO:0000313" key="12">
    <source>
        <dbReference type="Proteomes" id="UP000250166"/>
    </source>
</evidence>
<dbReference type="InterPro" id="IPR036890">
    <property type="entry name" value="HATPase_C_sf"/>
</dbReference>
<dbReference type="Gene3D" id="1.10.287.130">
    <property type="match status" value="1"/>
</dbReference>
<keyword evidence="8" id="KW-0902">Two-component regulatory system</keyword>
<evidence type="ECO:0000256" key="8">
    <source>
        <dbReference type="ARBA" id="ARBA00023012"/>
    </source>
</evidence>
<dbReference type="CDD" id="cd00082">
    <property type="entry name" value="HisKA"/>
    <property type="match status" value="1"/>
</dbReference>
<evidence type="ECO:0000256" key="2">
    <source>
        <dbReference type="ARBA" id="ARBA00012438"/>
    </source>
</evidence>
<dbReference type="RefSeq" id="WP_023948888.1">
    <property type="nucleotide sequence ID" value="NZ_JAERIV010000010.1"/>
</dbReference>
<feature type="domain" description="Histidine kinase" evidence="10">
    <location>
        <begin position="187"/>
        <end position="391"/>
    </location>
</feature>
<name>A0A2X3DGD9_9HELI</name>
<evidence type="ECO:0000256" key="7">
    <source>
        <dbReference type="ARBA" id="ARBA00022840"/>
    </source>
</evidence>
<feature type="region of interest" description="Disordered" evidence="9">
    <location>
        <begin position="1"/>
        <end position="42"/>
    </location>
</feature>
<dbReference type="PANTHER" id="PTHR43065:SF10">
    <property type="entry name" value="PEROXIDE STRESS-ACTIVATED HISTIDINE KINASE MAK3"/>
    <property type="match status" value="1"/>
</dbReference>
<keyword evidence="7" id="KW-0067">ATP-binding</keyword>
<dbReference type="PROSITE" id="PS50109">
    <property type="entry name" value="HIS_KIN"/>
    <property type="match status" value="1"/>
</dbReference>
<dbReference type="InterPro" id="IPR004358">
    <property type="entry name" value="Sig_transdc_His_kin-like_C"/>
</dbReference>
<evidence type="ECO:0000256" key="5">
    <source>
        <dbReference type="ARBA" id="ARBA00022741"/>
    </source>
</evidence>
<feature type="compositionally biased region" description="Low complexity" evidence="9">
    <location>
        <begin position="9"/>
        <end position="25"/>
    </location>
</feature>
<evidence type="ECO:0000256" key="9">
    <source>
        <dbReference type="SAM" id="MobiDB-lite"/>
    </source>
</evidence>
<protein>
    <recommendedName>
        <fullName evidence="2">histidine kinase</fullName>
        <ecNumber evidence="2">2.7.13.3</ecNumber>
    </recommendedName>
</protein>
<comment type="catalytic activity">
    <reaction evidence="1">
        <text>ATP + protein L-histidine = ADP + protein N-phospho-L-histidine.</text>
        <dbReference type="EC" id="2.7.13.3"/>
    </reaction>
</comment>
<proteinExistence type="predicted"/>
<feature type="compositionally biased region" description="Basic and acidic residues" evidence="9">
    <location>
        <begin position="29"/>
        <end position="42"/>
    </location>
</feature>
<dbReference type="Pfam" id="PF02518">
    <property type="entry name" value="HATPase_c"/>
    <property type="match status" value="1"/>
</dbReference>
<dbReference type="PANTHER" id="PTHR43065">
    <property type="entry name" value="SENSOR HISTIDINE KINASE"/>
    <property type="match status" value="1"/>
</dbReference>
<keyword evidence="5" id="KW-0547">Nucleotide-binding</keyword>
<dbReference type="InterPro" id="IPR005467">
    <property type="entry name" value="His_kinase_dom"/>
</dbReference>
<dbReference type="InterPro" id="IPR003661">
    <property type="entry name" value="HisK_dim/P_dom"/>
</dbReference>
<evidence type="ECO:0000256" key="3">
    <source>
        <dbReference type="ARBA" id="ARBA00022553"/>
    </source>
</evidence>
<dbReference type="EMBL" id="UAWL01000006">
    <property type="protein sequence ID" value="SQB98469.1"/>
    <property type="molecule type" value="Genomic_DNA"/>
</dbReference>
<keyword evidence="6 11" id="KW-0418">Kinase</keyword>
<dbReference type="AlphaFoldDB" id="A0A2X3DGD9"/>
<dbReference type="SUPFAM" id="SSF47384">
    <property type="entry name" value="Homodimeric domain of signal transducing histidine kinase"/>
    <property type="match status" value="1"/>
</dbReference>
<dbReference type="EC" id="2.7.13.3" evidence="2"/>
<dbReference type="Pfam" id="PF00512">
    <property type="entry name" value="HisKA"/>
    <property type="match status" value="1"/>
</dbReference>
<dbReference type="PRINTS" id="PR00344">
    <property type="entry name" value="BCTRLSENSOR"/>
</dbReference>
<accession>A0A2X3DGD9</accession>
<dbReference type="SMART" id="SM00387">
    <property type="entry name" value="HATPase_c"/>
    <property type="match status" value="1"/>
</dbReference>
<dbReference type="Proteomes" id="UP000250166">
    <property type="component" value="Unassembled WGS sequence"/>
</dbReference>
<dbReference type="InterPro" id="IPR036097">
    <property type="entry name" value="HisK_dim/P_sf"/>
</dbReference>
<keyword evidence="4 11" id="KW-0808">Transferase</keyword>
<dbReference type="GO" id="GO:0005524">
    <property type="term" value="F:ATP binding"/>
    <property type="evidence" value="ECO:0007669"/>
    <property type="project" value="UniProtKB-KW"/>
</dbReference>
<evidence type="ECO:0000256" key="1">
    <source>
        <dbReference type="ARBA" id="ARBA00000085"/>
    </source>
</evidence>
<dbReference type="SMART" id="SM00388">
    <property type="entry name" value="HisKA"/>
    <property type="match status" value="1"/>
</dbReference>
<dbReference type="Gene3D" id="3.30.565.10">
    <property type="entry name" value="Histidine kinase-like ATPase, C-terminal domain"/>
    <property type="match status" value="1"/>
</dbReference>
<sequence length="391" mass="44548">MARKHHKTITNTKNTNASKSANTSIGGSENKKENKNESKNEILIEDFSENDERLGREFLAEIESNPQNIKQLLEEFITISYRYEKDVKDAKALYEWLIETLPQAIWVYNSDGSFFYRNSLAINLSEILESLQPQASNQEQTQEIEYKQRTYLIQINSFQNRQLITATDITNQKRQERLASMGQISAHLAHEIRNPIGSMSLLLSTLAKKSNQAQNLIIAELQKSIFRVERIIKATLLFSKGVSANKQPTSIASLEEDLWDCIKTYSYTKDIVFNFEFVDKVCLLDRDLMAMALQNFLFNAIDAIEESELENGVSGEVSIKASIDKDEIIFEIQDNGKPFENPDILFEPFVTTKLKGNGLGLALSLQIIYAHQGRISIDAPNKKFSIVIKKF</sequence>
<dbReference type="SUPFAM" id="SSF55874">
    <property type="entry name" value="ATPase domain of HSP90 chaperone/DNA topoisomerase II/histidine kinase"/>
    <property type="match status" value="1"/>
</dbReference>
<gene>
    <name evidence="11" type="primary">kinE</name>
    <name evidence="11" type="ORF">NCTC13102_00928</name>
</gene>
<evidence type="ECO:0000256" key="6">
    <source>
        <dbReference type="ARBA" id="ARBA00022777"/>
    </source>
</evidence>
<evidence type="ECO:0000259" key="10">
    <source>
        <dbReference type="PROSITE" id="PS50109"/>
    </source>
</evidence>
<dbReference type="GO" id="GO:0000155">
    <property type="term" value="F:phosphorelay sensor kinase activity"/>
    <property type="evidence" value="ECO:0007669"/>
    <property type="project" value="InterPro"/>
</dbReference>
<reference evidence="11 12" key="1">
    <citation type="submission" date="2018-06" db="EMBL/GenBank/DDBJ databases">
        <authorList>
            <consortium name="Pathogen Informatics"/>
            <person name="Doyle S."/>
        </authorList>
    </citation>
    <scope>NUCLEOTIDE SEQUENCE [LARGE SCALE GENOMIC DNA]</scope>
    <source>
        <strain evidence="11 12">NCTC13102</strain>
    </source>
</reference>
<keyword evidence="3" id="KW-0597">Phosphoprotein</keyword>
<evidence type="ECO:0000256" key="4">
    <source>
        <dbReference type="ARBA" id="ARBA00022679"/>
    </source>
</evidence>